<dbReference type="SUPFAM" id="SSF49899">
    <property type="entry name" value="Concanavalin A-like lectins/glucanases"/>
    <property type="match status" value="1"/>
</dbReference>
<dbReference type="Proteomes" id="UP000481153">
    <property type="component" value="Unassembled WGS sequence"/>
</dbReference>
<dbReference type="Pfam" id="PF03935">
    <property type="entry name" value="SKN1_KRE6_Sbg1"/>
    <property type="match status" value="3"/>
</dbReference>
<feature type="chain" id="PRO_5026149731" description="EGF-like domain-containing protein" evidence="7">
    <location>
        <begin position="18"/>
        <end position="724"/>
    </location>
</feature>
<evidence type="ECO:0000256" key="1">
    <source>
        <dbReference type="ARBA" id="ARBA00004370"/>
    </source>
</evidence>
<evidence type="ECO:0000256" key="7">
    <source>
        <dbReference type="SAM" id="SignalP"/>
    </source>
</evidence>
<dbReference type="GO" id="GO:0005886">
    <property type="term" value="C:plasma membrane"/>
    <property type="evidence" value="ECO:0007669"/>
    <property type="project" value="TreeGrafter"/>
</dbReference>
<dbReference type="GO" id="GO:0005789">
    <property type="term" value="C:endoplasmic reticulum membrane"/>
    <property type="evidence" value="ECO:0007669"/>
    <property type="project" value="TreeGrafter"/>
</dbReference>
<dbReference type="PANTHER" id="PTHR31361">
    <property type="entry name" value="BETA-GLUCAN SYNTHESIS-ASSOCIATED PROTEIN KRE6-RELATED"/>
    <property type="match status" value="1"/>
</dbReference>
<dbReference type="CDD" id="cd00054">
    <property type="entry name" value="EGF_CA"/>
    <property type="match status" value="1"/>
</dbReference>
<feature type="signal peptide" evidence="7">
    <location>
        <begin position="1"/>
        <end position="17"/>
    </location>
</feature>
<proteinExistence type="predicted"/>
<accession>A0A6G0XVS9</accession>
<gene>
    <name evidence="9" type="ORF">Ae201684_001064</name>
</gene>
<organism evidence="9 10">
    <name type="scientific">Aphanomyces euteiches</name>
    <dbReference type="NCBI Taxonomy" id="100861"/>
    <lineage>
        <taxon>Eukaryota</taxon>
        <taxon>Sar</taxon>
        <taxon>Stramenopiles</taxon>
        <taxon>Oomycota</taxon>
        <taxon>Saprolegniomycetes</taxon>
        <taxon>Saprolegniales</taxon>
        <taxon>Verrucalvaceae</taxon>
        <taxon>Aphanomyces</taxon>
    </lineage>
</organism>
<evidence type="ECO:0000256" key="6">
    <source>
        <dbReference type="SAM" id="Phobius"/>
    </source>
</evidence>
<dbReference type="InterPro" id="IPR013320">
    <property type="entry name" value="ConA-like_dom_sf"/>
</dbReference>
<dbReference type="EMBL" id="VJMJ01000009">
    <property type="protein sequence ID" value="KAF0744597.1"/>
    <property type="molecule type" value="Genomic_DNA"/>
</dbReference>
<keyword evidence="6" id="KW-0812">Transmembrane</keyword>
<protein>
    <recommendedName>
        <fullName evidence="8">EGF-like domain-containing protein</fullName>
    </recommendedName>
</protein>
<reference evidence="9 10" key="1">
    <citation type="submission" date="2019-07" db="EMBL/GenBank/DDBJ databases">
        <title>Genomics analysis of Aphanomyces spp. identifies a new class of oomycete effector associated with host adaptation.</title>
        <authorList>
            <person name="Gaulin E."/>
        </authorList>
    </citation>
    <scope>NUCLEOTIDE SEQUENCE [LARGE SCALE GENOMIC DNA]</scope>
    <source>
        <strain evidence="9 10">ATCC 201684</strain>
    </source>
</reference>
<dbReference type="Gene3D" id="2.60.120.200">
    <property type="match status" value="2"/>
</dbReference>
<dbReference type="GO" id="GO:0006078">
    <property type="term" value="P:(1-&gt;6)-beta-D-glucan biosynthetic process"/>
    <property type="evidence" value="ECO:0007669"/>
    <property type="project" value="TreeGrafter"/>
</dbReference>
<evidence type="ECO:0000259" key="8">
    <source>
        <dbReference type="PROSITE" id="PS01186"/>
    </source>
</evidence>
<dbReference type="AlphaFoldDB" id="A0A6G0XVS9"/>
<dbReference type="VEuPathDB" id="FungiDB:AeMF1_009474"/>
<evidence type="ECO:0000313" key="10">
    <source>
        <dbReference type="Proteomes" id="UP000481153"/>
    </source>
</evidence>
<keyword evidence="2 6" id="KW-0472">Membrane</keyword>
<evidence type="ECO:0000256" key="2">
    <source>
        <dbReference type="ARBA" id="ARBA00023136"/>
    </source>
</evidence>
<dbReference type="PROSITE" id="PS01186">
    <property type="entry name" value="EGF_2"/>
    <property type="match status" value="1"/>
</dbReference>
<dbReference type="GO" id="GO:0015926">
    <property type="term" value="F:glucosidase activity"/>
    <property type="evidence" value="ECO:0007669"/>
    <property type="project" value="TreeGrafter"/>
</dbReference>
<keyword evidence="5" id="KW-0961">Cell wall biogenesis/degradation</keyword>
<evidence type="ECO:0000256" key="3">
    <source>
        <dbReference type="ARBA" id="ARBA00023157"/>
    </source>
</evidence>
<keyword evidence="4" id="KW-0325">Glycoprotein</keyword>
<sequence>MRRSFVMLLWLWSINDALDLDDTTVSPKSGIGVWIDIDTPLKAHSKISSRGDKWNLVMSDEFEQPGRLFKAGHDHLWTALDLPDGVNAALGWYNSSNVYTTEGKLVIRVDEGPRNATYFNQWLDSPQYETRVLHYTAAMIQSWNKFCIQGGLIEVSVKLPGAVDSKSWNPHVQHKLNPKTVISNIRFYPTWPGIWLMGNLGRALFLGSTSRMWPWSFDECDPELAMHQRINACNSTPGYGLNPRQGRGAPEIDVLEGGGTAISSSIHVSPGMPDEFRRIPPNSKAPYWDSSFCFYNNNCRTPGANIADAPTDTFAHRGHPSWYQNLRYGSNDHCPSNADKIQSYDDVVAAKGKITANTYDKTQMSAAQDVHADLNWIDGKSSRKKRWGINVNGTCFAISNGYVGTFLCDPDSRNPKCAKPRLPTTPLTKQMAPFEYQMDAISANWDITFDAYTSFYRYSLEWVMGRQGYLRWMLEDAPVFEIPAESLENVPKSNTTRNPAKLMIEEPMYLIVNVAVARAWGATPPNANVGPCRGDGINPPRYSREWNFSNNICNSFPMFFQVDYIRIYQATTGMSVGCDPASHPTKAWIDGHIDLYTDFHNRDVTVAGGATCRIHNDCTTPMAPSGRCVSQRCVCAFGYTGPRCTKLSAVKLASPSPTLCAILTCACIILVMTTDLMRKRKMALARVETELYRGIQLNAIAMYDDFDDDDDVYTVDWEQMPQEF</sequence>
<dbReference type="InterPro" id="IPR000742">
    <property type="entry name" value="EGF"/>
</dbReference>
<evidence type="ECO:0000256" key="5">
    <source>
        <dbReference type="ARBA" id="ARBA00023316"/>
    </source>
</evidence>
<feature type="domain" description="EGF-like" evidence="8">
    <location>
        <begin position="633"/>
        <end position="644"/>
    </location>
</feature>
<comment type="caution">
    <text evidence="9">The sequence shown here is derived from an EMBL/GenBank/DDBJ whole genome shotgun (WGS) entry which is preliminary data.</text>
</comment>
<dbReference type="GO" id="GO:0071555">
    <property type="term" value="P:cell wall organization"/>
    <property type="evidence" value="ECO:0007669"/>
    <property type="project" value="UniProtKB-KW"/>
</dbReference>
<keyword evidence="6" id="KW-1133">Transmembrane helix</keyword>
<dbReference type="PANTHER" id="PTHR31361:SF1">
    <property type="entry name" value="BETA-GLUCAN SYNTHESIS-ASSOCIATED PROTEIN KRE6-RELATED"/>
    <property type="match status" value="1"/>
</dbReference>
<dbReference type="InterPro" id="IPR005629">
    <property type="entry name" value="Skn1/Kre6/Sbg1"/>
</dbReference>
<evidence type="ECO:0000313" key="9">
    <source>
        <dbReference type="EMBL" id="KAF0744597.1"/>
    </source>
</evidence>
<keyword evidence="3" id="KW-1015">Disulfide bond</keyword>
<name>A0A6G0XVS9_9STRA</name>
<keyword evidence="7" id="KW-0732">Signal</keyword>
<evidence type="ECO:0000256" key="4">
    <source>
        <dbReference type="ARBA" id="ARBA00023180"/>
    </source>
</evidence>
<feature type="transmembrane region" description="Helical" evidence="6">
    <location>
        <begin position="652"/>
        <end position="672"/>
    </location>
</feature>
<comment type="subcellular location">
    <subcellularLocation>
        <location evidence="1">Membrane</location>
    </subcellularLocation>
</comment>
<keyword evidence="10" id="KW-1185">Reference proteome</keyword>